<evidence type="ECO:0000256" key="8">
    <source>
        <dbReference type="ARBA" id="ARBA00023112"/>
    </source>
</evidence>
<feature type="transmembrane region" description="Helical" evidence="11">
    <location>
        <begin position="104"/>
        <end position="125"/>
    </location>
</feature>
<dbReference type="Proteomes" id="UP001200430">
    <property type="component" value="Unassembled WGS sequence"/>
</dbReference>
<evidence type="ECO:0000256" key="4">
    <source>
        <dbReference type="ARBA" id="ARBA00022596"/>
    </source>
</evidence>
<proteinExistence type="inferred from homology"/>
<comment type="similarity">
    <text evidence="10">Belongs to the binding-protein-dependent transport system permease family. OppBC subfamily.</text>
</comment>
<evidence type="ECO:0000313" key="13">
    <source>
        <dbReference type="EMBL" id="MCF4143510.1"/>
    </source>
</evidence>
<keyword evidence="5 11" id="KW-0812">Transmembrane</keyword>
<dbReference type="InterPro" id="IPR000515">
    <property type="entry name" value="MetI-like"/>
</dbReference>
<feature type="transmembrane region" description="Helical" evidence="11">
    <location>
        <begin position="137"/>
        <end position="157"/>
    </location>
</feature>
<dbReference type="NCBIfam" id="NF045470">
    <property type="entry name" value="Opp2B"/>
    <property type="match status" value="1"/>
</dbReference>
<evidence type="ECO:0000256" key="3">
    <source>
        <dbReference type="ARBA" id="ARBA00022475"/>
    </source>
</evidence>
<dbReference type="SUPFAM" id="SSF161098">
    <property type="entry name" value="MetI-like"/>
    <property type="match status" value="1"/>
</dbReference>
<dbReference type="PANTHER" id="PTHR43163:SF6">
    <property type="entry name" value="DIPEPTIDE TRANSPORT SYSTEM PERMEASE PROTEIN DPPB-RELATED"/>
    <property type="match status" value="1"/>
</dbReference>
<dbReference type="Gene3D" id="1.10.3720.10">
    <property type="entry name" value="MetI-like"/>
    <property type="match status" value="1"/>
</dbReference>
<dbReference type="CDD" id="cd06261">
    <property type="entry name" value="TM_PBP2"/>
    <property type="match status" value="1"/>
</dbReference>
<keyword evidence="8" id="KW-0921">Nickel transport</keyword>
<gene>
    <name evidence="13" type="primary">nikB</name>
    <name evidence="13" type="ORF">L2W38_11875</name>
</gene>
<evidence type="ECO:0000256" key="10">
    <source>
        <dbReference type="ARBA" id="ARBA00024202"/>
    </source>
</evidence>
<evidence type="ECO:0000256" key="6">
    <source>
        <dbReference type="ARBA" id="ARBA00022989"/>
    </source>
</evidence>
<evidence type="ECO:0000256" key="5">
    <source>
        <dbReference type="ARBA" id="ARBA00022692"/>
    </source>
</evidence>
<evidence type="ECO:0000256" key="2">
    <source>
        <dbReference type="ARBA" id="ARBA00022448"/>
    </source>
</evidence>
<dbReference type="EMBL" id="JAKGUD010000017">
    <property type="protein sequence ID" value="MCF4143510.1"/>
    <property type="molecule type" value="Genomic_DNA"/>
</dbReference>
<feature type="domain" description="ABC transmembrane type-1" evidence="12">
    <location>
        <begin position="98"/>
        <end position="299"/>
    </location>
</feature>
<keyword evidence="2 11" id="KW-0813">Transport</keyword>
<dbReference type="NCBIfam" id="NF007677">
    <property type="entry name" value="PRK10352.1"/>
    <property type="match status" value="1"/>
</dbReference>
<accession>A0ABS9EUL7</accession>
<evidence type="ECO:0000256" key="1">
    <source>
        <dbReference type="ARBA" id="ARBA00004651"/>
    </source>
</evidence>
<protein>
    <submittedName>
        <fullName evidence="13">Nickel ABC transporter permease subunit NikB</fullName>
    </submittedName>
</protein>
<dbReference type="RefSeq" id="WP_236100211.1">
    <property type="nucleotide sequence ID" value="NZ_JAKGUD010000017.1"/>
</dbReference>
<dbReference type="PROSITE" id="PS50928">
    <property type="entry name" value="ABC_TM1"/>
    <property type="match status" value="1"/>
</dbReference>
<evidence type="ECO:0000259" key="12">
    <source>
        <dbReference type="PROSITE" id="PS50928"/>
    </source>
</evidence>
<feature type="transmembrane region" description="Helical" evidence="11">
    <location>
        <begin position="177"/>
        <end position="195"/>
    </location>
</feature>
<dbReference type="Pfam" id="PF19300">
    <property type="entry name" value="BPD_transp_1_N"/>
    <property type="match status" value="1"/>
</dbReference>
<keyword evidence="4" id="KW-0533">Nickel</keyword>
<evidence type="ECO:0000256" key="7">
    <source>
        <dbReference type="ARBA" id="ARBA00023065"/>
    </source>
</evidence>
<reference evidence="13 14" key="1">
    <citation type="submission" date="2022-01" db="EMBL/GenBank/DDBJ databases">
        <title>Dethiosulfovibrio faecalis sp. nov., a novel proteolytic, non-sulfur-reducing bacterium isolated from a marine aquaculture solid waste bioreactor.</title>
        <authorList>
            <person name="Grabowski S."/>
            <person name="Apolinario E."/>
            <person name="Schneider N."/>
            <person name="Marshall C.W."/>
            <person name="Sowers K.R."/>
        </authorList>
    </citation>
    <scope>NUCLEOTIDE SEQUENCE [LARGE SCALE GENOMIC DNA]</scope>
    <source>
        <strain evidence="13 14">DSM 12537</strain>
    </source>
</reference>
<feature type="transmembrane region" description="Helical" evidence="11">
    <location>
        <begin position="12"/>
        <end position="30"/>
    </location>
</feature>
<keyword evidence="6 11" id="KW-1133">Transmembrane helix</keyword>
<dbReference type="InterPro" id="IPR045621">
    <property type="entry name" value="BPD_transp_1_N"/>
</dbReference>
<feature type="transmembrane region" description="Helical" evidence="11">
    <location>
        <begin position="279"/>
        <end position="302"/>
    </location>
</feature>
<keyword evidence="7" id="KW-0406">Ion transport</keyword>
<name>A0ABS9EUL7_9BACT</name>
<keyword evidence="14" id="KW-1185">Reference proteome</keyword>
<organism evidence="13 14">
    <name type="scientific">Dethiosulfovibrio marinus</name>
    <dbReference type="NCBI Taxonomy" id="133532"/>
    <lineage>
        <taxon>Bacteria</taxon>
        <taxon>Thermotogati</taxon>
        <taxon>Synergistota</taxon>
        <taxon>Synergistia</taxon>
        <taxon>Synergistales</taxon>
        <taxon>Dethiosulfovibrionaceae</taxon>
        <taxon>Dethiosulfovibrio</taxon>
    </lineage>
</organism>
<keyword evidence="3" id="KW-1003">Cell membrane</keyword>
<dbReference type="PANTHER" id="PTHR43163">
    <property type="entry name" value="DIPEPTIDE TRANSPORT SYSTEM PERMEASE PROTEIN DPPB-RELATED"/>
    <property type="match status" value="1"/>
</dbReference>
<evidence type="ECO:0000256" key="9">
    <source>
        <dbReference type="ARBA" id="ARBA00023136"/>
    </source>
</evidence>
<dbReference type="InterPro" id="IPR035906">
    <property type="entry name" value="MetI-like_sf"/>
</dbReference>
<keyword evidence="9 11" id="KW-0472">Membrane</keyword>
<evidence type="ECO:0000256" key="11">
    <source>
        <dbReference type="RuleBase" id="RU363032"/>
    </source>
</evidence>
<sequence length="313" mass="34784">MIRYISKRVAQLIPLLVIVSIVVFLVLRLGQGDPAMTYLRLSGIPPTDQALATAREELGLNSSLPVQYIRWATKAIHLDFGKSYVTGNPVFPEIIYYMPNTLKLAAFSLALTLAVSLPLGMWAALNRDRLPDHSTRFLAFTGVSMPGFWLAYLLIWLFSIKLKWLPSMGLGGPAHMIMPAISMSLMSICINIRLIRGSVLENLHARWGLYGRLRGLPEKIVIGKHVLVNSLIPIVTAVGMHIGELFGGAVVAETIFSWPGVGRYAVSAIYNRDYPVMQCFILMMTVIFVVMNLAIDILYAWLDPRIRLEGGQS</sequence>
<comment type="subcellular location">
    <subcellularLocation>
        <location evidence="1 11">Cell membrane</location>
        <topology evidence="1 11">Multi-pass membrane protein</topology>
    </subcellularLocation>
</comment>
<comment type="caution">
    <text evidence="13">The sequence shown here is derived from an EMBL/GenBank/DDBJ whole genome shotgun (WGS) entry which is preliminary data.</text>
</comment>
<dbReference type="Pfam" id="PF00528">
    <property type="entry name" value="BPD_transp_1"/>
    <property type="match status" value="1"/>
</dbReference>
<evidence type="ECO:0000313" key="14">
    <source>
        <dbReference type="Proteomes" id="UP001200430"/>
    </source>
</evidence>
<dbReference type="InterPro" id="IPR050045">
    <property type="entry name" value="Opp2B"/>
</dbReference>